<keyword evidence="3" id="KW-1185">Reference proteome</keyword>
<name>A0ABR2I6J4_9EUKA</name>
<feature type="region of interest" description="Disordered" evidence="1">
    <location>
        <begin position="19"/>
        <end position="46"/>
    </location>
</feature>
<organism evidence="2 3">
    <name type="scientific">Tritrichomonas musculus</name>
    <dbReference type="NCBI Taxonomy" id="1915356"/>
    <lineage>
        <taxon>Eukaryota</taxon>
        <taxon>Metamonada</taxon>
        <taxon>Parabasalia</taxon>
        <taxon>Tritrichomonadida</taxon>
        <taxon>Tritrichomonadidae</taxon>
        <taxon>Tritrichomonas</taxon>
    </lineage>
</organism>
<reference evidence="2 3" key="1">
    <citation type="submission" date="2024-04" db="EMBL/GenBank/DDBJ databases">
        <title>Tritrichomonas musculus Genome.</title>
        <authorList>
            <person name="Alves-Ferreira E."/>
            <person name="Grigg M."/>
            <person name="Lorenzi H."/>
            <person name="Galac M."/>
        </authorList>
    </citation>
    <scope>NUCLEOTIDE SEQUENCE [LARGE SCALE GENOMIC DNA]</scope>
    <source>
        <strain evidence="2 3">EAF2021</strain>
    </source>
</reference>
<accession>A0ABR2I6J4</accession>
<dbReference type="Proteomes" id="UP001470230">
    <property type="component" value="Unassembled WGS sequence"/>
</dbReference>
<comment type="caution">
    <text evidence="2">The sequence shown here is derived from an EMBL/GenBank/DDBJ whole genome shotgun (WGS) entry which is preliminary data.</text>
</comment>
<evidence type="ECO:0000256" key="1">
    <source>
        <dbReference type="SAM" id="MobiDB-lite"/>
    </source>
</evidence>
<dbReference type="EMBL" id="JAPFFF010000019">
    <property type="protein sequence ID" value="KAK8858134.1"/>
    <property type="molecule type" value="Genomic_DNA"/>
</dbReference>
<sequence length="170" mass="20057">MTYNNKALSQAKLGSLKEPQANIVDYSNSDSLEDTTTEPSLTKTEEQPALLESAMQPIDRKKYNEMINKENKRKNKWNAYMRNYNARKKREHEEQLNKIVICFNNIYKSYHKDVLLNVLRSIITTYTTIINNNINRIPDNIIENINNVYTSNDILKYINYLNEIVKELLY</sequence>
<protein>
    <submittedName>
        <fullName evidence="2">Uncharacterized protein</fullName>
    </submittedName>
</protein>
<gene>
    <name evidence="2" type="ORF">M9Y10_013234</name>
</gene>
<evidence type="ECO:0000313" key="2">
    <source>
        <dbReference type="EMBL" id="KAK8858134.1"/>
    </source>
</evidence>
<proteinExistence type="predicted"/>
<evidence type="ECO:0000313" key="3">
    <source>
        <dbReference type="Proteomes" id="UP001470230"/>
    </source>
</evidence>